<feature type="compositionally biased region" description="Basic and acidic residues" evidence="2">
    <location>
        <begin position="1050"/>
        <end position="1059"/>
    </location>
</feature>
<accession>K6URB0</accession>
<feature type="region of interest" description="Disordered" evidence="2">
    <location>
        <begin position="1919"/>
        <end position="2145"/>
    </location>
</feature>
<feature type="compositionally biased region" description="Low complexity" evidence="2">
    <location>
        <begin position="1520"/>
        <end position="1529"/>
    </location>
</feature>
<feature type="compositionally biased region" description="Polar residues" evidence="2">
    <location>
        <begin position="1496"/>
        <end position="1517"/>
    </location>
</feature>
<feature type="compositionally biased region" description="Polar residues" evidence="2">
    <location>
        <begin position="2058"/>
        <end position="2075"/>
    </location>
</feature>
<dbReference type="SUPFAM" id="SSF56112">
    <property type="entry name" value="Protein kinase-like (PK-like)"/>
    <property type="match status" value="2"/>
</dbReference>
<feature type="compositionally biased region" description="Low complexity" evidence="2">
    <location>
        <begin position="530"/>
        <end position="563"/>
    </location>
</feature>
<feature type="compositionally biased region" description="Low complexity" evidence="2">
    <location>
        <begin position="2043"/>
        <end position="2053"/>
    </location>
</feature>
<feature type="compositionally biased region" description="Polar residues" evidence="2">
    <location>
        <begin position="656"/>
        <end position="665"/>
    </location>
</feature>
<feature type="coiled-coil region" evidence="1">
    <location>
        <begin position="2180"/>
        <end position="2207"/>
    </location>
</feature>
<evidence type="ECO:0000313" key="4">
    <source>
        <dbReference type="Proteomes" id="UP000006319"/>
    </source>
</evidence>
<feature type="compositionally biased region" description="Basic and acidic residues" evidence="2">
    <location>
        <begin position="1483"/>
        <end position="1494"/>
    </location>
</feature>
<feature type="compositionally biased region" description="Low complexity" evidence="2">
    <location>
        <begin position="1947"/>
        <end position="1963"/>
    </location>
</feature>
<dbReference type="GeneID" id="14691957"/>
<dbReference type="OrthoDB" id="336882at2759"/>
<feature type="region of interest" description="Disordered" evidence="2">
    <location>
        <begin position="1013"/>
        <end position="1072"/>
    </location>
</feature>
<dbReference type="eggNOG" id="ENOG502SAWY">
    <property type="taxonomic scope" value="Eukaryota"/>
</dbReference>
<dbReference type="Proteomes" id="UP000006319">
    <property type="component" value="Chromosome 7"/>
</dbReference>
<feature type="compositionally biased region" description="Polar residues" evidence="2">
    <location>
        <begin position="1991"/>
        <end position="2006"/>
    </location>
</feature>
<dbReference type="RefSeq" id="XP_004221556.1">
    <property type="nucleotide sequence ID" value="XM_004221508.1"/>
</dbReference>
<dbReference type="KEGG" id="pcy:PCYB_071110"/>
<protein>
    <recommendedName>
        <fullName evidence="5">Protein kinase</fullName>
    </recommendedName>
</protein>
<dbReference type="InterPro" id="IPR011009">
    <property type="entry name" value="Kinase-like_dom_sf"/>
</dbReference>
<feature type="region of interest" description="Disordered" evidence="2">
    <location>
        <begin position="1480"/>
        <end position="1578"/>
    </location>
</feature>
<dbReference type="PhylomeDB" id="K6URB0"/>
<evidence type="ECO:0008006" key="5">
    <source>
        <dbReference type="Google" id="ProtNLM"/>
    </source>
</evidence>
<evidence type="ECO:0000313" key="3">
    <source>
        <dbReference type="EMBL" id="GAB65609.1"/>
    </source>
</evidence>
<feature type="compositionally biased region" description="Low complexity" evidence="2">
    <location>
        <begin position="1971"/>
        <end position="1990"/>
    </location>
</feature>
<feature type="region of interest" description="Disordered" evidence="2">
    <location>
        <begin position="473"/>
        <end position="674"/>
    </location>
</feature>
<dbReference type="OMA" id="INACNIH"/>
<feature type="region of interest" description="Disordered" evidence="2">
    <location>
        <begin position="25"/>
        <end position="48"/>
    </location>
</feature>
<feature type="region of interest" description="Disordered" evidence="2">
    <location>
        <begin position="892"/>
        <end position="911"/>
    </location>
</feature>
<feature type="compositionally biased region" description="Low complexity" evidence="2">
    <location>
        <begin position="1013"/>
        <end position="1038"/>
    </location>
</feature>
<feature type="compositionally biased region" description="Polar residues" evidence="2">
    <location>
        <begin position="1282"/>
        <end position="1297"/>
    </location>
</feature>
<evidence type="ECO:0000256" key="2">
    <source>
        <dbReference type="SAM" id="MobiDB-lite"/>
    </source>
</evidence>
<reference evidence="3 4" key="1">
    <citation type="journal article" date="2012" name="Nat. Genet.">
        <title>Plasmodium cynomolgi genome sequences provide insight into Plasmodium vivax and the monkey malaria clade.</title>
        <authorList>
            <person name="Tachibana S."/>
            <person name="Sullivan S.A."/>
            <person name="Kawai S."/>
            <person name="Nakamura S."/>
            <person name="Kim H.R."/>
            <person name="Goto N."/>
            <person name="Arisue N."/>
            <person name="Palacpac N.M.Q."/>
            <person name="Honma H."/>
            <person name="Yagi M."/>
            <person name="Tougan T."/>
            <person name="Katakai Y."/>
            <person name="Kaneko O."/>
            <person name="Mita T."/>
            <person name="Kita K."/>
            <person name="Yasutomi Y."/>
            <person name="Sutton P.L."/>
            <person name="Shakhbatyan R."/>
            <person name="Horii T."/>
            <person name="Yasunaga T."/>
            <person name="Barnwell J.W."/>
            <person name="Escalante A.A."/>
            <person name="Carlton J.M."/>
            <person name="Tanabe K."/>
        </authorList>
    </citation>
    <scope>NUCLEOTIDE SEQUENCE [LARGE SCALE GENOMIC DNA]</scope>
    <source>
        <strain evidence="3 4">B</strain>
    </source>
</reference>
<keyword evidence="1" id="KW-0175">Coiled coil</keyword>
<feature type="compositionally biased region" description="Basic and acidic residues" evidence="2">
    <location>
        <begin position="516"/>
        <end position="529"/>
    </location>
</feature>
<feature type="compositionally biased region" description="Basic residues" evidence="2">
    <location>
        <begin position="591"/>
        <end position="615"/>
    </location>
</feature>
<dbReference type="EMBL" id="DF157099">
    <property type="protein sequence ID" value="GAB65609.1"/>
    <property type="molecule type" value="Genomic_DNA"/>
</dbReference>
<feature type="compositionally biased region" description="Polar residues" evidence="2">
    <location>
        <begin position="1922"/>
        <end position="1932"/>
    </location>
</feature>
<feature type="compositionally biased region" description="Basic and acidic residues" evidence="2">
    <location>
        <begin position="637"/>
        <end position="654"/>
    </location>
</feature>
<feature type="compositionally biased region" description="Polar residues" evidence="2">
    <location>
        <begin position="893"/>
        <end position="911"/>
    </location>
</feature>
<name>K6URB0_PLACD</name>
<dbReference type="VEuPathDB" id="PlasmoDB:PCYB_071110"/>
<dbReference type="Gene3D" id="1.10.510.10">
    <property type="entry name" value="Transferase(Phosphotransferase) domain 1"/>
    <property type="match status" value="1"/>
</dbReference>
<feature type="compositionally biased region" description="Low complexity" evidence="2">
    <location>
        <begin position="935"/>
        <end position="944"/>
    </location>
</feature>
<feature type="compositionally biased region" description="Low complexity" evidence="2">
    <location>
        <begin position="2085"/>
        <end position="2096"/>
    </location>
</feature>
<evidence type="ECO:0000256" key="1">
    <source>
        <dbReference type="SAM" id="Coils"/>
    </source>
</evidence>
<feature type="compositionally biased region" description="Basic and acidic residues" evidence="2">
    <location>
        <begin position="2128"/>
        <end position="2142"/>
    </location>
</feature>
<feature type="region of interest" description="Disordered" evidence="2">
    <location>
        <begin position="935"/>
        <end position="990"/>
    </location>
</feature>
<sequence>MNQSEDRHSQYLKFQVKGKLTLHIKHRRGSDKKRCRSNNDNPINHTHKLNDCRRNIAKTNPNSSDHYYIEKESFTKVHNNVVRTVQMENKMNYTRSYTHENLNNCMNNRHAGNDSNMNITIMKDQLTHSIERRRYHRSFCFECQNILHHNMNHLSYCHNGHQIRWQTNPNSFMRSEGYMYERGNYGCGNGCNRHCRSNYGSYVHRSNPHKGYHQNGYHHNGYCYNCFLHNNISHNRSTHNCYCCYQNRLHPSSNRFMGKNNHVPQHGNRIFVKSGELPQKEKIDITNYFNVFFNNNKNNNCSSRTVDKNKETNYTRGYTQPHQNNDPPNYYGIPNGVCTINNNSLNKQNKLCKMCKNISVRENEDYYHTKRIGNSFEGISNMNKDPNVHNTNGGLPVNNYLNESRFDEQCLSNNALNNETGRGMLPRNCNGNLRNANTHVLNNNSALSDYRNSNNVNHVTNIFCMCGARIDASDSENRDSQGDVIKGDDNESGDNEGGGNEGGNNRSGNDEGSDNQGDKKSNEGGKKSGTDNSGNGNNNNNNNNNNSSRSGKANGDNSNSSHDNNNDDDNEQEGNDQNRRGCNKHNTCNTTRKKKKSKKKKTEKKLISYKHKNIQKKSMLNSKCAKGGKKKNNGFAKCKEENKQNKIDNKKEDTDNAVTPHSGNSTKKDKLNNENLISSKATSSLEESQMEKLPESCSSFKRYLEFIKNIDYDIKFGNAYIKLGKKLSSQNKCQFDVYEAEVVAVDNISSFFYSNIQNFENFYSLLKRNINSYDFLKTNINNQSYGENLEIDDNNVEDFLKHSQDSNLILNCFTNTINVSNEDSKNSSTNSKNVPSRKRSFLSYINLPQRGTSQQISNDQSNPVQAEMSQNANINNVGSTHENRSSIKKWKNAGNNVMDNTPNSNANTNDAAPSDIYTSRIVNINMSANTNTNANSSAVANKNADPSVRPECSNATNRDGAVIADGQPGNAGLAHLTATPRGPNDTHSNFLGNRMISKSCSIMKKEREFFSNIRDNNNGNNSINGNSGDNAGNAIAGGKLANPPSSNHMDNLRQNDHQNRHQNGHQNLPQNCPESAPHNALCKSLIQAINRINFLKMFGYKSLYDLLKEQCKVFLVQKMTMEANTMYNIIKHVIRYNYIHDAINNPFTIYQHSIKNIPANKFAIKILNTSTCGIYKLKYKIHSLLSEGKQLKNVNIEIENYAQRKYQSEEYLRKCHEQSVKNILQSKKATQFDSLSTLNISSSDLSNSQYLESYKKFCSQKDTTTNNHLDVCRSTNKHPDSSRSTNKQPDSSRSSNENLDLYLSEILSIRNLMNNTFPPNNDMHVCNYEQQPKYNYSMEVDKTSEDKNICGSNGLSSTTTNTKQNSISSNNLTSELSQIPIGDICTNSPNNAVYPFICKYCLNIFFDKEMALANDGNKSTLNKTLLNIYAEKNNEGNHVWDTTTVKKKKLMAQHVDNFGHSCVSKSGPGVKENNYIVQMDSNGRSREENGEVGRTKNATSNSGSELGSRSIGSSRGTHCNRGNPGNPDNRNNRSNRKNSRSIYLHTRNKIKRESIRRKRKRIANNKQKTGKNKNVRNKRITKKETKLKTKHKIINKRRRGINAKKGKKIANFENLRHNYDLQNLPLNVHAPDSSPNYNMNNPNKMKINVCKRCKEKNAPRESPLAKEILKKNKKHPGSVPKYLWSSVGITKNSEHVLGVAMQMIDGCTLTYIIQKLKGTDNVKQGQFLLDICKKLVKHLMIVCESVDNPIINWDTKPGNIMIEYETGISKIVCKKVTIIDVGDALPGRRFYFPTNSAYYEKIKNNNSQKNFNNFLYYVICTKGFCSPECALLVFLLSSLNKSEQFRKTWYGPDSNIFHIIKTRQLRIKYRWKKLLDLRFIQPIVKKKDFMLSGQSFSPVNRKCSCTREVDDIRSLSSRNRDSTYCGSVSDGSSHNRRNNNRNDAKNNNRNSARNNNKNNARNNNRNDAKNNNRNNAKNNNKNNARNNNRSSTLSNTRGNSTGSKRTIQMEKKTPVPHPVSVNVGLSHNHPNMPDASGNGTIRNSNNGNLLSGNPVRSIPQSGVSQNGNSYNSTKLFQKDRDNEINGKSGDNNSSNNPIKENENSVPPGCKPIDSIAPNANSEDANADLSEKRATSDSHHPNSEEEDILKGHYLMKICTHDMKDDGALEHYSDNEEIKEFLIKKDEKIKDMEIKLSESEKKKKKRENEYFKMQNIDSWVVKFTTKTTIFSVGLVLCQLFGGNNLLSVVNKDEVKVVDVLCEWNCKNSTNIYSGEKNITINDLLPTRGIFADVLWKRKIKKIIKKCLQFVPSRRCSFKELYEDVKNFKKEFEAYYNLNDESTCDL</sequence>
<feature type="compositionally biased region" description="Basic residues" evidence="2">
    <location>
        <begin position="25"/>
        <end position="36"/>
    </location>
</feature>
<gene>
    <name evidence="3" type="ORF">PCYB_071110</name>
</gene>
<feature type="compositionally biased region" description="Basic and acidic residues" evidence="2">
    <location>
        <begin position="473"/>
        <end position="489"/>
    </location>
</feature>
<organism evidence="3 4">
    <name type="scientific">Plasmodium cynomolgi (strain B)</name>
    <dbReference type="NCBI Taxonomy" id="1120755"/>
    <lineage>
        <taxon>Eukaryota</taxon>
        <taxon>Sar</taxon>
        <taxon>Alveolata</taxon>
        <taxon>Apicomplexa</taxon>
        <taxon>Aconoidasida</taxon>
        <taxon>Haemosporida</taxon>
        <taxon>Plasmodiidae</taxon>
        <taxon>Plasmodium</taxon>
        <taxon>Plasmodium (Plasmodium)</taxon>
    </lineage>
</organism>
<keyword evidence="4" id="KW-1185">Reference proteome</keyword>
<feature type="compositionally biased region" description="Basic residues" evidence="2">
    <location>
        <begin position="1546"/>
        <end position="1578"/>
    </location>
</feature>
<feature type="region of interest" description="Disordered" evidence="2">
    <location>
        <begin position="1268"/>
        <end position="1297"/>
    </location>
</feature>
<proteinExistence type="predicted"/>